<evidence type="ECO:0000256" key="3">
    <source>
        <dbReference type="ARBA" id="ARBA00022553"/>
    </source>
</evidence>
<dbReference type="SUPFAM" id="SSF55874">
    <property type="entry name" value="ATPase domain of HSP90 chaperone/DNA topoisomerase II/histidine kinase"/>
    <property type="match status" value="1"/>
</dbReference>
<evidence type="ECO:0000313" key="10">
    <source>
        <dbReference type="Proteomes" id="UP001363010"/>
    </source>
</evidence>
<dbReference type="Gene3D" id="1.10.287.130">
    <property type="match status" value="1"/>
</dbReference>
<dbReference type="InterPro" id="IPR036890">
    <property type="entry name" value="HATPase_C_sf"/>
</dbReference>
<dbReference type="InterPro" id="IPR029016">
    <property type="entry name" value="GAF-like_dom_sf"/>
</dbReference>
<dbReference type="Proteomes" id="UP001363010">
    <property type="component" value="Unassembled WGS sequence"/>
</dbReference>
<evidence type="ECO:0000256" key="2">
    <source>
        <dbReference type="ARBA" id="ARBA00012438"/>
    </source>
</evidence>
<dbReference type="InterPro" id="IPR004358">
    <property type="entry name" value="Sig_transdc_His_kin-like_C"/>
</dbReference>
<dbReference type="CDD" id="cd00075">
    <property type="entry name" value="HATPase"/>
    <property type="match status" value="1"/>
</dbReference>
<name>A0ABU8VWM5_9BURK</name>
<comment type="catalytic activity">
    <reaction evidence="1">
        <text>ATP + protein L-histidine = ADP + protein N-phospho-L-histidine.</text>
        <dbReference type="EC" id="2.7.13.3"/>
    </reaction>
</comment>
<feature type="domain" description="Histidine kinase" evidence="8">
    <location>
        <begin position="193"/>
        <end position="405"/>
    </location>
</feature>
<dbReference type="SUPFAM" id="SSF47384">
    <property type="entry name" value="Homodimeric domain of signal transducing histidine kinase"/>
    <property type="match status" value="1"/>
</dbReference>
<dbReference type="EMBL" id="JBBKZV010000003">
    <property type="protein sequence ID" value="MEJ8822045.1"/>
    <property type="molecule type" value="Genomic_DNA"/>
</dbReference>
<dbReference type="InterPro" id="IPR005467">
    <property type="entry name" value="His_kinase_dom"/>
</dbReference>
<evidence type="ECO:0000259" key="8">
    <source>
        <dbReference type="PROSITE" id="PS50109"/>
    </source>
</evidence>
<keyword evidence="5 9" id="KW-0418">Kinase</keyword>
<dbReference type="Gene3D" id="3.30.450.40">
    <property type="match status" value="1"/>
</dbReference>
<dbReference type="Pfam" id="PF00512">
    <property type="entry name" value="HisKA"/>
    <property type="match status" value="1"/>
</dbReference>
<feature type="region of interest" description="Disordered" evidence="7">
    <location>
        <begin position="398"/>
        <end position="418"/>
    </location>
</feature>
<keyword evidence="4" id="KW-0808">Transferase</keyword>
<evidence type="ECO:0000256" key="4">
    <source>
        <dbReference type="ARBA" id="ARBA00022679"/>
    </source>
</evidence>
<dbReference type="PRINTS" id="PR00344">
    <property type="entry name" value="BCTRLSENSOR"/>
</dbReference>
<feature type="compositionally biased region" description="Basic and acidic residues" evidence="7">
    <location>
        <begin position="409"/>
        <end position="418"/>
    </location>
</feature>
<keyword evidence="6" id="KW-0902">Two-component regulatory system</keyword>
<dbReference type="SUPFAM" id="SSF55781">
    <property type="entry name" value="GAF domain-like"/>
    <property type="match status" value="1"/>
</dbReference>
<dbReference type="GO" id="GO:0016301">
    <property type="term" value="F:kinase activity"/>
    <property type="evidence" value="ECO:0007669"/>
    <property type="project" value="UniProtKB-KW"/>
</dbReference>
<dbReference type="Pfam" id="PF02518">
    <property type="entry name" value="HATPase_c"/>
    <property type="match status" value="1"/>
</dbReference>
<comment type="caution">
    <text evidence="9">The sequence shown here is derived from an EMBL/GenBank/DDBJ whole genome shotgun (WGS) entry which is preliminary data.</text>
</comment>
<protein>
    <recommendedName>
        <fullName evidence="2">histidine kinase</fullName>
        <ecNumber evidence="2">2.7.13.3</ecNumber>
    </recommendedName>
</protein>
<proteinExistence type="predicted"/>
<dbReference type="PANTHER" id="PTHR43711">
    <property type="entry name" value="TWO-COMPONENT HISTIDINE KINASE"/>
    <property type="match status" value="1"/>
</dbReference>
<reference evidence="9 10" key="1">
    <citation type="submission" date="2024-03" db="EMBL/GenBank/DDBJ databases">
        <title>Novel species of the genus Variovorax.</title>
        <authorList>
            <person name="Liu Q."/>
            <person name="Xin Y.-H."/>
        </authorList>
    </citation>
    <scope>NUCLEOTIDE SEQUENCE [LARGE SCALE GENOMIC DNA]</scope>
    <source>
        <strain evidence="9 10">KACC 18501</strain>
    </source>
</reference>
<dbReference type="SMART" id="SM00388">
    <property type="entry name" value="HisKA"/>
    <property type="match status" value="1"/>
</dbReference>
<dbReference type="PANTHER" id="PTHR43711:SF1">
    <property type="entry name" value="HISTIDINE KINASE 1"/>
    <property type="match status" value="1"/>
</dbReference>
<dbReference type="EC" id="2.7.13.3" evidence="2"/>
<keyword evidence="3" id="KW-0597">Phosphoprotein</keyword>
<dbReference type="CDD" id="cd00082">
    <property type="entry name" value="HisKA"/>
    <property type="match status" value="1"/>
</dbReference>
<dbReference type="Pfam" id="PF01590">
    <property type="entry name" value="GAF"/>
    <property type="match status" value="1"/>
</dbReference>
<accession>A0ABU8VWM5</accession>
<dbReference type="SMART" id="SM00387">
    <property type="entry name" value="HATPase_c"/>
    <property type="match status" value="1"/>
</dbReference>
<evidence type="ECO:0000313" key="9">
    <source>
        <dbReference type="EMBL" id="MEJ8822045.1"/>
    </source>
</evidence>
<dbReference type="Gene3D" id="3.30.565.10">
    <property type="entry name" value="Histidine kinase-like ATPase, C-terminal domain"/>
    <property type="match status" value="1"/>
</dbReference>
<keyword evidence="10" id="KW-1185">Reference proteome</keyword>
<dbReference type="InterPro" id="IPR003594">
    <property type="entry name" value="HATPase_dom"/>
</dbReference>
<sequence length="418" mass="45050">MNPDPANRPSDENSPEAIGRAVAAVGRISSVPSLLKIICSNTGMGFAAVARVTDGTWTACAVQDDIHFGLLPGGQLDVHTTLCIEARAARKPVVFDHASEDPVYRNHHTPRLYNIESYISVPIVRPGGEYFGNLCAIDPRPLRVSDEKTVAMFESFAELIGCQLDQEESQLATETALLGERTTAELREQFIAVLGHDLRNPLASIGALGELLARRASEPEIEKIGERIRGATRRMARLIDDVLDFARDRMGSGLGVATAEVSDLGALLSDVVSELRLAHPERQIDEHIDIAGTVWCDRGRIQQLLSNLLGNALTHGTRDKPVVVEARLEQGRFHLSVGNGGEIAPANLAKIFEPYWRPADSEAKGGLGLGLHICSMIVKAHGGSLEVSSSAETGTKFTARVPMPPAAEAPDRPQAKPH</sequence>
<dbReference type="RefSeq" id="WP_340363090.1">
    <property type="nucleotide sequence ID" value="NZ_JBBKZV010000003.1"/>
</dbReference>
<dbReference type="PROSITE" id="PS50109">
    <property type="entry name" value="HIS_KIN"/>
    <property type="match status" value="1"/>
</dbReference>
<dbReference type="InterPro" id="IPR050736">
    <property type="entry name" value="Sensor_HK_Regulatory"/>
</dbReference>
<dbReference type="InterPro" id="IPR003661">
    <property type="entry name" value="HisK_dim/P_dom"/>
</dbReference>
<evidence type="ECO:0000256" key="7">
    <source>
        <dbReference type="SAM" id="MobiDB-lite"/>
    </source>
</evidence>
<evidence type="ECO:0000256" key="1">
    <source>
        <dbReference type="ARBA" id="ARBA00000085"/>
    </source>
</evidence>
<evidence type="ECO:0000256" key="5">
    <source>
        <dbReference type="ARBA" id="ARBA00022777"/>
    </source>
</evidence>
<gene>
    <name evidence="9" type="ORF">WKW80_08335</name>
</gene>
<dbReference type="InterPro" id="IPR003018">
    <property type="entry name" value="GAF"/>
</dbReference>
<organism evidence="9 10">
    <name type="scientific">Variovorax humicola</name>
    <dbReference type="NCBI Taxonomy" id="1769758"/>
    <lineage>
        <taxon>Bacteria</taxon>
        <taxon>Pseudomonadati</taxon>
        <taxon>Pseudomonadota</taxon>
        <taxon>Betaproteobacteria</taxon>
        <taxon>Burkholderiales</taxon>
        <taxon>Comamonadaceae</taxon>
        <taxon>Variovorax</taxon>
    </lineage>
</organism>
<dbReference type="InterPro" id="IPR036097">
    <property type="entry name" value="HisK_dim/P_sf"/>
</dbReference>
<evidence type="ECO:0000256" key="6">
    <source>
        <dbReference type="ARBA" id="ARBA00023012"/>
    </source>
</evidence>